<comment type="caution">
    <text evidence="3">The sequence shown here is derived from an EMBL/GenBank/DDBJ whole genome shotgun (WGS) entry which is preliminary data.</text>
</comment>
<dbReference type="AlphaFoldDB" id="A0A0J8GZ96"/>
<dbReference type="InterPro" id="IPR006224">
    <property type="entry name" value="PsdUridine_synth_RluA-like_CS"/>
</dbReference>
<accession>A0A0J8GZ96</accession>
<name>A0A0J8GZ96_9ALTE</name>
<evidence type="ECO:0000313" key="4">
    <source>
        <dbReference type="Proteomes" id="UP000037600"/>
    </source>
</evidence>
<dbReference type="PATRIC" id="fig|1513271.3.peg.665"/>
<sequence length="227" mass="26265">MPNIELIYQHSDFIIANKPAGIDFHNNQDKLGFYHQVKSQLDLTELYPVHRLDKDTSGLIIFAKTLAAEHYFNQALQQSGIEKYYLAISHNKPKQKQGRVIGDMEKSRNKAWKITRTNLNPAKTFFYSYGLGNKLRLFLLKPYTGKTHQLRVAMRSLSAAILGDTIYKGESADRLYLHAYALKFNYLGQDIQITNLPHSGKHFLDISSNEEIRTKIDKPWCHKWPKI</sequence>
<dbReference type="InterPro" id="IPR050188">
    <property type="entry name" value="RluA_PseudoU_synthase"/>
</dbReference>
<dbReference type="CDD" id="cd02869">
    <property type="entry name" value="PseudoU_synth_RluA_like"/>
    <property type="match status" value="1"/>
</dbReference>
<protein>
    <submittedName>
        <fullName evidence="3">RNA pseudouridine synthase</fullName>
    </submittedName>
</protein>
<organism evidence="3 4">
    <name type="scientific">Catenovulum maritimum</name>
    <dbReference type="NCBI Taxonomy" id="1513271"/>
    <lineage>
        <taxon>Bacteria</taxon>
        <taxon>Pseudomonadati</taxon>
        <taxon>Pseudomonadota</taxon>
        <taxon>Gammaproteobacteria</taxon>
        <taxon>Alteromonadales</taxon>
        <taxon>Alteromonadaceae</taxon>
        <taxon>Catenovulum</taxon>
    </lineage>
</organism>
<dbReference type="Pfam" id="PF00849">
    <property type="entry name" value="PseudoU_synth_2"/>
    <property type="match status" value="1"/>
</dbReference>
<reference evidence="3 4" key="1">
    <citation type="submission" date="2015-04" db="EMBL/GenBank/DDBJ databases">
        <title>Draft Genome Sequence of the Novel Agar-Digesting Marine Bacterium Q1.</title>
        <authorList>
            <person name="Li Y."/>
            <person name="Li D."/>
            <person name="Chen G."/>
            <person name="Du Z."/>
        </authorList>
    </citation>
    <scope>NUCLEOTIDE SEQUENCE [LARGE SCALE GENOMIC DNA]</scope>
    <source>
        <strain evidence="3 4">Q1</strain>
    </source>
</reference>
<gene>
    <name evidence="3" type="ORF">XM47_03195</name>
</gene>
<dbReference type="PANTHER" id="PTHR21600:SF87">
    <property type="entry name" value="RNA PSEUDOURIDYLATE SYNTHASE DOMAIN-CONTAINING PROTEIN 1"/>
    <property type="match status" value="1"/>
</dbReference>
<dbReference type="EMBL" id="LAZL01000003">
    <property type="protein sequence ID" value="KMT66554.1"/>
    <property type="molecule type" value="Genomic_DNA"/>
</dbReference>
<dbReference type="Proteomes" id="UP000037600">
    <property type="component" value="Unassembled WGS sequence"/>
</dbReference>
<dbReference type="NCBIfam" id="TIGR01621">
    <property type="entry name" value="RluA-like"/>
    <property type="match status" value="1"/>
</dbReference>
<dbReference type="STRING" id="1513271.XM47_03195"/>
<dbReference type="SUPFAM" id="SSF55120">
    <property type="entry name" value="Pseudouridine synthase"/>
    <property type="match status" value="1"/>
</dbReference>
<dbReference type="InterPro" id="IPR020103">
    <property type="entry name" value="PsdUridine_synth_cat_dom_sf"/>
</dbReference>
<comment type="similarity">
    <text evidence="1">Belongs to the pseudouridine synthase RluA family.</text>
</comment>
<feature type="domain" description="Pseudouridine synthase RsuA/RluA-like" evidence="2">
    <location>
        <begin position="12"/>
        <end position="155"/>
    </location>
</feature>
<dbReference type="Gene3D" id="3.30.2350.10">
    <property type="entry name" value="Pseudouridine synthase"/>
    <property type="match status" value="1"/>
</dbReference>
<evidence type="ECO:0000256" key="1">
    <source>
        <dbReference type="ARBA" id="ARBA00010876"/>
    </source>
</evidence>
<evidence type="ECO:0000313" key="3">
    <source>
        <dbReference type="EMBL" id="KMT66554.1"/>
    </source>
</evidence>
<dbReference type="GO" id="GO:0009982">
    <property type="term" value="F:pseudouridine synthase activity"/>
    <property type="evidence" value="ECO:0007669"/>
    <property type="project" value="InterPro"/>
</dbReference>
<dbReference type="RefSeq" id="WP_048689554.1">
    <property type="nucleotide sequence ID" value="NZ_KQ130483.1"/>
</dbReference>
<dbReference type="GO" id="GO:0000455">
    <property type="term" value="P:enzyme-directed rRNA pseudouridine synthesis"/>
    <property type="evidence" value="ECO:0007669"/>
    <property type="project" value="TreeGrafter"/>
</dbReference>
<dbReference type="OrthoDB" id="9807829at2"/>
<dbReference type="PANTHER" id="PTHR21600">
    <property type="entry name" value="MITOCHONDRIAL RNA PSEUDOURIDINE SYNTHASE"/>
    <property type="match status" value="1"/>
</dbReference>
<keyword evidence="4" id="KW-1185">Reference proteome</keyword>
<proteinExistence type="inferred from homology"/>
<dbReference type="GO" id="GO:0140098">
    <property type="term" value="F:catalytic activity, acting on RNA"/>
    <property type="evidence" value="ECO:0007669"/>
    <property type="project" value="UniProtKB-ARBA"/>
</dbReference>
<evidence type="ECO:0000259" key="2">
    <source>
        <dbReference type="Pfam" id="PF00849"/>
    </source>
</evidence>
<dbReference type="PROSITE" id="PS01129">
    <property type="entry name" value="PSI_RLU"/>
    <property type="match status" value="1"/>
</dbReference>
<dbReference type="InterPro" id="IPR006145">
    <property type="entry name" value="PsdUridine_synth_RsuA/RluA"/>
</dbReference>
<dbReference type="InterPro" id="IPR006508">
    <property type="entry name" value="PsdUridine_synth_RluA-like"/>
</dbReference>
<dbReference type="GO" id="GO:0003723">
    <property type="term" value="F:RNA binding"/>
    <property type="evidence" value="ECO:0007669"/>
    <property type="project" value="InterPro"/>
</dbReference>